<feature type="region of interest" description="Disordered" evidence="1">
    <location>
        <begin position="1"/>
        <end position="20"/>
    </location>
</feature>
<gene>
    <name evidence="2" type="ORF">COU15_01055</name>
</gene>
<evidence type="ECO:0000313" key="2">
    <source>
        <dbReference type="EMBL" id="PIR85400.1"/>
    </source>
</evidence>
<dbReference type="AlphaFoldDB" id="A0A2H0UGB4"/>
<proteinExistence type="predicted"/>
<dbReference type="Proteomes" id="UP000229315">
    <property type="component" value="Unassembled WGS sequence"/>
</dbReference>
<organism evidence="2 3">
    <name type="scientific">Candidatus Kaiserbacteria bacterium CG10_big_fil_rev_8_21_14_0_10_45_20</name>
    <dbReference type="NCBI Taxonomy" id="1974607"/>
    <lineage>
        <taxon>Bacteria</taxon>
        <taxon>Candidatus Kaiseribacteriota</taxon>
    </lineage>
</organism>
<dbReference type="EMBL" id="PFBH01000005">
    <property type="protein sequence ID" value="PIR85400.1"/>
    <property type="molecule type" value="Genomic_DNA"/>
</dbReference>
<name>A0A2H0UGB4_9BACT</name>
<evidence type="ECO:0000256" key="1">
    <source>
        <dbReference type="SAM" id="MobiDB-lite"/>
    </source>
</evidence>
<reference evidence="3" key="1">
    <citation type="submission" date="2017-09" db="EMBL/GenBank/DDBJ databases">
        <title>Depth-based differentiation of microbial function through sediment-hosted aquifers and enrichment of novel symbionts in the deep terrestrial subsurface.</title>
        <authorList>
            <person name="Probst A.J."/>
            <person name="Ladd B."/>
            <person name="Jarett J.K."/>
            <person name="Geller-Mcgrath D.E."/>
            <person name="Sieber C.M.K."/>
            <person name="Emerson J.B."/>
            <person name="Anantharaman K."/>
            <person name="Thomas B.C."/>
            <person name="Malmstrom R."/>
            <person name="Stieglmeier M."/>
            <person name="Klingl A."/>
            <person name="Woyke T."/>
            <person name="Ryan C.M."/>
            <person name="Banfield J.F."/>
        </authorList>
    </citation>
    <scope>NUCLEOTIDE SEQUENCE [LARGE SCALE GENOMIC DNA]</scope>
</reference>
<protein>
    <submittedName>
        <fullName evidence="2">Uncharacterized protein</fullName>
    </submittedName>
</protein>
<sequence length="95" mass="10406">MTEGVQSTHESLKNPLQTSEQVRDEHIANSTELFVMSGTVFGLSALFAPKAPLGVVVGAGLFAGGVFKRVYAEIEYRNAIKKEDAENPVRVIKKW</sequence>
<comment type="caution">
    <text evidence="2">The sequence shown here is derived from an EMBL/GenBank/DDBJ whole genome shotgun (WGS) entry which is preliminary data.</text>
</comment>
<evidence type="ECO:0000313" key="3">
    <source>
        <dbReference type="Proteomes" id="UP000229315"/>
    </source>
</evidence>
<accession>A0A2H0UGB4</accession>